<protein>
    <submittedName>
        <fullName evidence="1">Uncharacterized protein</fullName>
    </submittedName>
</protein>
<dbReference type="RefSeq" id="WP_014730147.1">
    <property type="nucleotide sequence ID" value="NC_017934.1"/>
</dbReference>
<dbReference type="KEGG" id="mpg:Theba_0253"/>
<reference evidence="1 2" key="1">
    <citation type="journal article" date="2012" name="Genome Biol. Evol.">
        <title>Genome Sequence of the Mesophilic Thermotogales Bacterium Mesotoga prima MesG1.Ag.4.2 Reveals the Largest Thermotogales Genome To Date.</title>
        <authorList>
            <person name="Zhaxybayeva O."/>
            <person name="Swithers K.S."/>
            <person name="Foght J."/>
            <person name="Green A.G."/>
            <person name="Bruce D."/>
            <person name="Detter C."/>
            <person name="Han S."/>
            <person name="Teshima H."/>
            <person name="Han J."/>
            <person name="Woyke T."/>
            <person name="Pitluck S."/>
            <person name="Nolan M."/>
            <person name="Ivanova N."/>
            <person name="Pati A."/>
            <person name="Land M.L."/>
            <person name="Dlutek M."/>
            <person name="Doolittle W.F."/>
            <person name="Noll K.M."/>
            <person name="Nesbo C.L."/>
        </authorList>
    </citation>
    <scope>NUCLEOTIDE SEQUENCE [LARGE SCALE GENOMIC DNA]</scope>
    <source>
        <strain evidence="2">mesG1.Ag.4.2</strain>
    </source>
</reference>
<gene>
    <name evidence="1" type="ORF">Theba_0253</name>
</gene>
<keyword evidence="2" id="KW-1185">Reference proteome</keyword>
<evidence type="ECO:0000313" key="2">
    <source>
        <dbReference type="Proteomes" id="UP000002881"/>
    </source>
</evidence>
<dbReference type="Proteomes" id="UP000002881">
    <property type="component" value="Chromosome"/>
</dbReference>
<dbReference type="EMBL" id="CP003532">
    <property type="protein sequence ID" value="AFK05987.1"/>
    <property type="molecule type" value="Genomic_DNA"/>
</dbReference>
<dbReference type="GeneID" id="87106108"/>
<dbReference type="AlphaFoldDB" id="I2F234"/>
<accession>I2F234</accession>
<proteinExistence type="predicted"/>
<name>I2F234_9BACT</name>
<evidence type="ECO:0000313" key="1">
    <source>
        <dbReference type="EMBL" id="AFK05987.1"/>
    </source>
</evidence>
<organism evidence="1 2">
    <name type="scientific">Mesotoga prima MesG1.Ag.4.2</name>
    <dbReference type="NCBI Taxonomy" id="660470"/>
    <lineage>
        <taxon>Bacteria</taxon>
        <taxon>Thermotogati</taxon>
        <taxon>Thermotogota</taxon>
        <taxon>Thermotogae</taxon>
        <taxon>Kosmotogales</taxon>
        <taxon>Kosmotogaceae</taxon>
        <taxon>Mesotoga</taxon>
    </lineage>
</organism>
<dbReference type="HOGENOM" id="CLU_1281976_0_0_0"/>
<sequence precursor="true">MKRVYIILTVFFLIAFVSFGSMHSSRMMAPGSVRAMAGFKDVGLRIGILSFLEAGWFTDEGPYFTVGYDENFHFASRVSFSSLQEARVIAELGYDFNVVYLEVGGLYEYAAPDASFLGGQLKAEVFFDNDLSIVNATLGRFQKVAGETQKQSYTSVGFSARRRLEIGKQFYFINLESVELVGTLKWEIEDDLSSFSPFPAYSFVGIQFNLGFINQ</sequence>